<proteinExistence type="predicted"/>
<evidence type="ECO:0000313" key="2">
    <source>
        <dbReference type="Proteomes" id="UP001596163"/>
    </source>
</evidence>
<organism evidence="1 2">
    <name type="scientific">Algoriphagus aquatilis</name>
    <dbReference type="NCBI Taxonomy" id="490186"/>
    <lineage>
        <taxon>Bacteria</taxon>
        <taxon>Pseudomonadati</taxon>
        <taxon>Bacteroidota</taxon>
        <taxon>Cytophagia</taxon>
        <taxon>Cytophagales</taxon>
        <taxon>Cyclobacteriaceae</taxon>
        <taxon>Algoriphagus</taxon>
    </lineage>
</organism>
<gene>
    <name evidence="1" type="ORF">ACFPIK_10190</name>
</gene>
<dbReference type="PROSITE" id="PS51257">
    <property type="entry name" value="PROKAR_LIPOPROTEIN"/>
    <property type="match status" value="1"/>
</dbReference>
<dbReference type="GO" id="GO:0016301">
    <property type="term" value="F:kinase activity"/>
    <property type="evidence" value="ECO:0007669"/>
    <property type="project" value="UniProtKB-KW"/>
</dbReference>
<dbReference type="InterPro" id="IPR014867">
    <property type="entry name" value="Spore_coat_CotH_CotH2/3/7"/>
</dbReference>
<dbReference type="EMBL" id="JBHSKS010000007">
    <property type="protein sequence ID" value="MFC5192138.1"/>
    <property type="molecule type" value="Genomic_DNA"/>
</dbReference>
<accession>A0ABW0BYV9</accession>
<keyword evidence="2" id="KW-1185">Reference proteome</keyword>
<comment type="caution">
    <text evidence="1">The sequence shown here is derived from an EMBL/GenBank/DDBJ whole genome shotgun (WGS) entry which is preliminary data.</text>
</comment>
<name>A0ABW0BYV9_9BACT</name>
<dbReference type="RefSeq" id="WP_377914864.1">
    <property type="nucleotide sequence ID" value="NZ_JBHSKS010000007.1"/>
</dbReference>
<sequence>MISLSVKKSLRFARVLGLIFSFSIFLSCEEPIEVIVPKGDDGQVFAVDTKESELPYLVIDTQGKDIPYEPGIPAKMKVYQKKKLIQEQRIDLEFRGKTSFRLSDKKGFNFETIDAAGEGVDVSFFGMPVEEDWRLIGHVVNLKEKYIWDRSLIYNHVGYELSRKIGKYASRGQFVEVEVNGEYLGVYFFCEKLKRDSNRIDIKSLNASSTNLTGGYILKIDKADAGPEHDGKPLSYFMNNWDDDARYTEFNSFRSNFDIFQKPITFPSFQPPYHAQQYLETYFNYEYPSAENITPAQKQYIAKYMNDFEKALISDDFSGATRTYTNYIDLGSFVDYFLITELCRNVDAYRISTFLQKDRDGKLAMGPVWDMNIGFDEGDRIPKNDWVINYNNYVQRDPWMVPFWWTRLMADPVFKQAVKTRWQALRQAELSPSQIQKVVDDAVNVLKKNGAVERNYAKWDQGIGVNYDQAVQNLKIFLTDRSNWMDSKIGAW</sequence>
<keyword evidence="1" id="KW-0808">Transferase</keyword>
<dbReference type="Proteomes" id="UP001596163">
    <property type="component" value="Unassembled WGS sequence"/>
</dbReference>
<protein>
    <submittedName>
        <fullName evidence="1">CotH kinase family protein</fullName>
    </submittedName>
</protein>
<evidence type="ECO:0000313" key="1">
    <source>
        <dbReference type="EMBL" id="MFC5192138.1"/>
    </source>
</evidence>
<keyword evidence="1" id="KW-0418">Kinase</keyword>
<reference evidence="2" key="1">
    <citation type="journal article" date="2019" name="Int. J. Syst. Evol. Microbiol.">
        <title>The Global Catalogue of Microorganisms (GCM) 10K type strain sequencing project: providing services to taxonomists for standard genome sequencing and annotation.</title>
        <authorList>
            <consortium name="The Broad Institute Genomics Platform"/>
            <consortium name="The Broad Institute Genome Sequencing Center for Infectious Disease"/>
            <person name="Wu L."/>
            <person name="Ma J."/>
        </authorList>
    </citation>
    <scope>NUCLEOTIDE SEQUENCE [LARGE SCALE GENOMIC DNA]</scope>
    <source>
        <strain evidence="2">CGMCC 1.7030</strain>
    </source>
</reference>
<dbReference type="Pfam" id="PF08757">
    <property type="entry name" value="CotH"/>
    <property type="match status" value="1"/>
</dbReference>